<gene>
    <name evidence="2" type="ORF">GCM10008908_00640</name>
</gene>
<comment type="caution">
    <text evidence="2">The sequence shown here is derived from an EMBL/GenBank/DDBJ whole genome shotgun (WGS) entry which is preliminary data.</text>
</comment>
<name>A0ABP3VNL3_CLOSU</name>
<dbReference type="Proteomes" id="UP001501047">
    <property type="component" value="Unassembled WGS sequence"/>
</dbReference>
<keyword evidence="1" id="KW-1133">Transmembrane helix</keyword>
<dbReference type="EMBL" id="BAAACI010000001">
    <property type="protein sequence ID" value="GAA0764888.1"/>
    <property type="molecule type" value="Genomic_DNA"/>
</dbReference>
<feature type="transmembrane region" description="Helical" evidence="1">
    <location>
        <begin position="42"/>
        <end position="58"/>
    </location>
</feature>
<evidence type="ECO:0000256" key="1">
    <source>
        <dbReference type="SAM" id="Phobius"/>
    </source>
</evidence>
<organism evidence="2 3">
    <name type="scientific">Clostridium subterminale</name>
    <dbReference type="NCBI Taxonomy" id="1550"/>
    <lineage>
        <taxon>Bacteria</taxon>
        <taxon>Bacillati</taxon>
        <taxon>Bacillota</taxon>
        <taxon>Clostridia</taxon>
        <taxon>Eubacteriales</taxon>
        <taxon>Clostridiaceae</taxon>
        <taxon>Clostridium</taxon>
    </lineage>
</organism>
<evidence type="ECO:0008006" key="4">
    <source>
        <dbReference type="Google" id="ProtNLM"/>
    </source>
</evidence>
<evidence type="ECO:0000313" key="2">
    <source>
        <dbReference type="EMBL" id="GAA0764888.1"/>
    </source>
</evidence>
<keyword evidence="3" id="KW-1185">Reference proteome</keyword>
<protein>
    <recommendedName>
        <fullName evidence="4">DUF3899 domain-containing protein</fullName>
    </recommendedName>
</protein>
<proteinExistence type="predicted"/>
<keyword evidence="1" id="KW-0472">Membrane</keyword>
<feature type="transmembrane region" description="Helical" evidence="1">
    <location>
        <begin position="12"/>
        <end position="30"/>
    </location>
</feature>
<dbReference type="RefSeq" id="WP_343822584.1">
    <property type="nucleotide sequence ID" value="NZ_BAAACI010000001.1"/>
</dbReference>
<evidence type="ECO:0000313" key="3">
    <source>
        <dbReference type="Proteomes" id="UP001501047"/>
    </source>
</evidence>
<feature type="transmembrane region" description="Helical" evidence="1">
    <location>
        <begin position="109"/>
        <end position="127"/>
    </location>
</feature>
<reference evidence="3" key="1">
    <citation type="journal article" date="2019" name="Int. J. Syst. Evol. Microbiol.">
        <title>The Global Catalogue of Microorganisms (GCM) 10K type strain sequencing project: providing services to taxonomists for standard genome sequencing and annotation.</title>
        <authorList>
            <consortium name="The Broad Institute Genomics Platform"/>
            <consortium name="The Broad Institute Genome Sequencing Center for Infectious Disease"/>
            <person name="Wu L."/>
            <person name="Ma J."/>
        </authorList>
    </citation>
    <scope>NUCLEOTIDE SEQUENCE [LARGE SCALE GENOMIC DNA]</scope>
    <source>
        <strain evidence="3">JCM 1417</strain>
    </source>
</reference>
<sequence>MYKSILKSLLKCIIWGILWSILFIIVGIFITKSKPYSRKDILFTEGLIVLICAALATFPTKPLKLSLQGCGQSNTRYVFNTYLEDPKIESITEGPEYTNTIKTGFKYGLNKPSLIIGALICIIISYII</sequence>
<accession>A0ABP3VNL3</accession>
<keyword evidence="1" id="KW-0812">Transmembrane</keyword>